<feature type="transmembrane region" description="Helical" evidence="6">
    <location>
        <begin position="47"/>
        <end position="71"/>
    </location>
</feature>
<protein>
    <submittedName>
        <fullName evidence="8">Uncharacterized protein</fullName>
    </submittedName>
</protein>
<evidence type="ECO:0000313" key="10">
    <source>
        <dbReference type="Proteomes" id="UP000743370"/>
    </source>
</evidence>
<dbReference type="Gramene" id="KOM47912">
    <property type="protein sequence ID" value="KOM47912"/>
    <property type="gene ID" value="LR48_Vigan07g161600"/>
</dbReference>
<evidence type="ECO:0000256" key="4">
    <source>
        <dbReference type="ARBA" id="ARBA00022989"/>
    </source>
</evidence>
<evidence type="ECO:0000256" key="5">
    <source>
        <dbReference type="ARBA" id="ARBA00023136"/>
    </source>
</evidence>
<dbReference type="GO" id="GO:0016020">
    <property type="term" value="C:membrane"/>
    <property type="evidence" value="ECO:0007669"/>
    <property type="project" value="UniProtKB-SubCell"/>
</dbReference>
<dbReference type="OMA" id="HYLEHSC"/>
<dbReference type="PANTHER" id="PTHR46285:SF10">
    <property type="entry name" value="T1.3 PROTEIN"/>
    <property type="match status" value="1"/>
</dbReference>
<accession>A0A0L9UZ97</accession>
<reference evidence="8" key="2">
    <citation type="submission" date="2015-02" db="EMBL/GenBank/DDBJ databases">
        <authorList>
            <person name="Chooi Y.-H."/>
        </authorList>
    </citation>
    <scope>NUCLEOTIDE SEQUENCE</scope>
    <source>
        <tissue evidence="8">Seedling</tissue>
    </source>
</reference>
<dbReference type="STRING" id="3914.A0A0L9UZ97"/>
<organism evidence="8 9">
    <name type="scientific">Phaseolus angularis</name>
    <name type="common">Azuki bean</name>
    <name type="synonym">Vigna angularis</name>
    <dbReference type="NCBI Taxonomy" id="3914"/>
    <lineage>
        <taxon>Eukaryota</taxon>
        <taxon>Viridiplantae</taxon>
        <taxon>Streptophyta</taxon>
        <taxon>Embryophyta</taxon>
        <taxon>Tracheophyta</taxon>
        <taxon>Spermatophyta</taxon>
        <taxon>Magnoliopsida</taxon>
        <taxon>eudicotyledons</taxon>
        <taxon>Gunneridae</taxon>
        <taxon>Pentapetalae</taxon>
        <taxon>rosids</taxon>
        <taxon>fabids</taxon>
        <taxon>Fabales</taxon>
        <taxon>Fabaceae</taxon>
        <taxon>Papilionoideae</taxon>
        <taxon>50 kb inversion clade</taxon>
        <taxon>NPAAA clade</taxon>
        <taxon>indigoferoid/millettioid clade</taxon>
        <taxon>Phaseoleae</taxon>
        <taxon>Vigna</taxon>
    </lineage>
</organism>
<keyword evidence="3 6" id="KW-0812">Transmembrane</keyword>
<dbReference type="EMBL" id="JABFOF010000009">
    <property type="protein sequence ID" value="KAG2380476.1"/>
    <property type="molecule type" value="Genomic_DNA"/>
</dbReference>
<gene>
    <name evidence="7" type="ORF">HKW66_Vig0172550</name>
    <name evidence="8" type="ORF">LR48_Vigan07g161600</name>
</gene>
<reference evidence="9" key="1">
    <citation type="journal article" date="2015" name="Proc. Natl. Acad. Sci. U.S.A.">
        <title>Genome sequencing of adzuki bean (Vigna angularis) provides insight into high starch and low fat accumulation and domestication.</title>
        <authorList>
            <person name="Yang K."/>
            <person name="Tian Z."/>
            <person name="Chen C."/>
            <person name="Luo L."/>
            <person name="Zhao B."/>
            <person name="Wang Z."/>
            <person name="Yu L."/>
            <person name="Li Y."/>
            <person name="Sun Y."/>
            <person name="Li W."/>
            <person name="Chen Y."/>
            <person name="Li Y."/>
            <person name="Zhang Y."/>
            <person name="Ai D."/>
            <person name="Zhao J."/>
            <person name="Shang C."/>
            <person name="Ma Y."/>
            <person name="Wu B."/>
            <person name="Wang M."/>
            <person name="Gao L."/>
            <person name="Sun D."/>
            <person name="Zhang P."/>
            <person name="Guo F."/>
            <person name="Wang W."/>
            <person name="Li Y."/>
            <person name="Wang J."/>
            <person name="Varshney R.K."/>
            <person name="Wang J."/>
            <person name="Ling H.Q."/>
            <person name="Wan P."/>
        </authorList>
    </citation>
    <scope>NUCLEOTIDE SEQUENCE</scope>
    <source>
        <strain evidence="9">cv. Jingnong 6</strain>
    </source>
</reference>
<comment type="similarity">
    <text evidence="2">Belongs to the TMEM45 family.</text>
</comment>
<dbReference type="OrthoDB" id="551896at2759"/>
<feature type="transmembrane region" description="Helical" evidence="6">
    <location>
        <begin position="182"/>
        <end position="200"/>
    </location>
</feature>
<feature type="transmembrane region" description="Helical" evidence="6">
    <location>
        <begin position="6"/>
        <end position="26"/>
    </location>
</feature>
<name>A0A0L9UZ97_PHAAN</name>
<dbReference type="Pfam" id="PF04819">
    <property type="entry name" value="DUF716"/>
    <property type="match status" value="1"/>
</dbReference>
<dbReference type="KEGG" id="var:108337793"/>
<dbReference type="InterPro" id="IPR006904">
    <property type="entry name" value="DUF716"/>
</dbReference>
<evidence type="ECO:0000256" key="6">
    <source>
        <dbReference type="SAM" id="Phobius"/>
    </source>
</evidence>
<evidence type="ECO:0000313" key="7">
    <source>
        <dbReference type="EMBL" id="KAG2380476.1"/>
    </source>
</evidence>
<evidence type="ECO:0000256" key="2">
    <source>
        <dbReference type="ARBA" id="ARBA00006948"/>
    </source>
</evidence>
<dbReference type="EMBL" id="CM003377">
    <property type="protein sequence ID" value="KOM47912.1"/>
    <property type="molecule type" value="Genomic_DNA"/>
</dbReference>
<dbReference type="AlphaFoldDB" id="A0A0L9UZ97"/>
<evidence type="ECO:0000256" key="3">
    <source>
        <dbReference type="ARBA" id="ARBA00022692"/>
    </source>
</evidence>
<evidence type="ECO:0000313" key="8">
    <source>
        <dbReference type="EMBL" id="KOM47912.1"/>
    </source>
</evidence>
<feature type="transmembrane region" description="Helical" evidence="6">
    <location>
        <begin position="151"/>
        <end position="170"/>
    </location>
</feature>
<sequence>MLEGHQVFGFGFVVVGLWHLFNNVKLHALCSKSFTSTLWFPSTKSRYLELYFVMASSTTFISLELFISPAHHQPFGPDGTIPTNHLHNFEHSSMAMSFLVYAFFALILDAKCSKPQHELTHLLGALAFAQEYLLIHFHSANHIGPENQYHYFLQLLILVSIITTLMGIGYPKSFLVSFVRSVNIVFLGVWLIVTGILLYTPGFQSKGCVTHLKEYKVTCSDDKARHRAVALVNIQFSWLLIGITIFAMSFYLVLVRIYGENVEYVSLSKEEYYLEEDESNTDIECQKKSIQGKV</sequence>
<reference evidence="7 10" key="3">
    <citation type="submission" date="2020-05" db="EMBL/GenBank/DDBJ databases">
        <title>Vigna angularis (adzuki bean) Var. LongXiaoDou No. 4 denovo assembly.</title>
        <authorList>
            <person name="Xiang H."/>
        </authorList>
    </citation>
    <scope>NUCLEOTIDE SEQUENCE [LARGE SCALE GENOMIC DNA]</scope>
    <source>
        <tissue evidence="7">Leaf</tissue>
    </source>
</reference>
<dbReference type="Proteomes" id="UP000053144">
    <property type="component" value="Chromosome 7"/>
</dbReference>
<evidence type="ECO:0000256" key="1">
    <source>
        <dbReference type="ARBA" id="ARBA00004141"/>
    </source>
</evidence>
<proteinExistence type="inferred from homology"/>
<keyword evidence="5 6" id="KW-0472">Membrane</keyword>
<keyword evidence="4 6" id="KW-1133">Transmembrane helix</keyword>
<feature type="transmembrane region" description="Helical" evidence="6">
    <location>
        <begin position="236"/>
        <end position="259"/>
    </location>
</feature>
<dbReference type="PANTHER" id="PTHR46285">
    <property type="entry name" value="PROTEINASE INHIBITOR I4, SERPIN (DUF716)-RELATED"/>
    <property type="match status" value="1"/>
</dbReference>
<comment type="subcellular location">
    <subcellularLocation>
        <location evidence="1">Membrane</location>
        <topology evidence="1">Multi-pass membrane protein</topology>
    </subcellularLocation>
</comment>
<feature type="transmembrane region" description="Helical" evidence="6">
    <location>
        <begin position="91"/>
        <end position="108"/>
    </location>
</feature>
<evidence type="ECO:0000313" key="9">
    <source>
        <dbReference type="Proteomes" id="UP000053144"/>
    </source>
</evidence>
<dbReference type="Proteomes" id="UP000743370">
    <property type="component" value="Unassembled WGS sequence"/>
</dbReference>